<keyword evidence="2" id="KW-1185">Reference proteome</keyword>
<gene>
    <name evidence="1" type="ORF">EA187_09210</name>
</gene>
<reference evidence="1 2" key="1">
    <citation type="submission" date="2019-01" db="EMBL/GenBank/DDBJ databases">
        <title>Lujinxingia litoralis gen. nov., sp. nov. and Lujinxingia sediminis gen. nov., sp. nov., new members in the order Bradymonadales, isolated from coastal sediment.</title>
        <authorList>
            <person name="Li C.-M."/>
        </authorList>
    </citation>
    <scope>NUCLEOTIDE SEQUENCE [LARGE SCALE GENOMIC DNA]</scope>
    <source>
        <strain evidence="1 2">SEH01</strain>
    </source>
</reference>
<comment type="caution">
    <text evidence="1">The sequence shown here is derived from an EMBL/GenBank/DDBJ whole genome shotgun (WGS) entry which is preliminary data.</text>
</comment>
<proteinExistence type="predicted"/>
<organism evidence="1 2">
    <name type="scientific">Lujinxingia sediminis</name>
    <dbReference type="NCBI Taxonomy" id="2480984"/>
    <lineage>
        <taxon>Bacteria</taxon>
        <taxon>Deltaproteobacteria</taxon>
        <taxon>Bradymonadales</taxon>
        <taxon>Lujinxingiaceae</taxon>
        <taxon>Lujinxingia</taxon>
    </lineage>
</organism>
<accession>A0ABY0CSZ1</accession>
<dbReference type="Proteomes" id="UP000282926">
    <property type="component" value="Unassembled WGS sequence"/>
</dbReference>
<dbReference type="RefSeq" id="WP_127780079.1">
    <property type="nucleotide sequence ID" value="NZ_SADD01000004.1"/>
</dbReference>
<protein>
    <submittedName>
        <fullName evidence="1">Uncharacterized protein</fullName>
    </submittedName>
</protein>
<sequence>MITNVPNHEDFRNEGRILLNLAWDELRRVDSAINDFLSFPKVDEERDDLDDLEIQWVKEDIAYRKQMHLGLARSIQRPLGVCRTLIAQAAEFLLKAKIAEVSPFILLKNDHSKWPGKDQSYSEFQTVDAGDLVRVCNSVLKQPLPDSFVNMFDILRKDRNVYVHGVTPPTSVPLSKVCEEPLRLILKVAQHLANENWRDTRAWFVANYDTDTILTHGDHISDYMAYEMAWLIQQLEPSESERYLNFHPKKGGRNYLCPSCYHGEYDYIREATFSKVADDQAFCFVCNTKHPITRQPCPKKDCKGDVIYTIESMCLTCGAVCESASF</sequence>
<evidence type="ECO:0000313" key="1">
    <source>
        <dbReference type="EMBL" id="RVU44711.1"/>
    </source>
</evidence>
<evidence type="ECO:0000313" key="2">
    <source>
        <dbReference type="Proteomes" id="UP000282926"/>
    </source>
</evidence>
<name>A0ABY0CSZ1_9DELT</name>
<dbReference type="EMBL" id="SADD01000004">
    <property type="protein sequence ID" value="RVU44711.1"/>
    <property type="molecule type" value="Genomic_DNA"/>
</dbReference>